<organism evidence="2 3">
    <name type="scientific">Sutcliffiella horikoshii</name>
    <dbReference type="NCBI Taxonomy" id="79883"/>
    <lineage>
        <taxon>Bacteria</taxon>
        <taxon>Bacillati</taxon>
        <taxon>Bacillota</taxon>
        <taxon>Bacilli</taxon>
        <taxon>Bacillales</taxon>
        <taxon>Bacillaceae</taxon>
        <taxon>Sutcliffiella</taxon>
    </lineage>
</organism>
<accession>A0A5D4SV56</accession>
<dbReference type="OrthoDB" id="470139at2"/>
<dbReference type="EMBL" id="VTET01000013">
    <property type="protein sequence ID" value="TYS67283.1"/>
    <property type="molecule type" value="Genomic_DNA"/>
</dbReference>
<comment type="caution">
    <text evidence="2">The sequence shown here is derived from an EMBL/GenBank/DDBJ whole genome shotgun (WGS) entry which is preliminary data.</text>
</comment>
<protein>
    <recommendedName>
        <fullName evidence="1">Transposon Tn7 transposition protein TnsD C-terminal domain-containing protein</fullName>
    </recommendedName>
</protein>
<proteinExistence type="predicted"/>
<name>A0A5D4SV56_9BACI</name>
<evidence type="ECO:0000259" key="1">
    <source>
        <dbReference type="Pfam" id="PF15978"/>
    </source>
</evidence>
<dbReference type="Proteomes" id="UP000324517">
    <property type="component" value="Unassembled WGS sequence"/>
</dbReference>
<sequence length="165" mass="19435">MVCEYYNVPIIENVSITLCEKTKMPIGTFTCTKCEFSYTRRGPDQNKADKFQRTRVKSYGSLWERKLQEFSKSGIGLRELSRRMGADPNTIKRSLNNEEDGLEIEHTDNFVTQDQQSWLSMQRECPQMSIKQLRDANKALYMRLYRSDREWLKANSPKSLKRHPL</sequence>
<reference evidence="2 3" key="1">
    <citation type="submission" date="2019-08" db="EMBL/GenBank/DDBJ databases">
        <title>Bacillus genomes from the desert of Cuatro Cienegas, Coahuila.</title>
        <authorList>
            <person name="Olmedo-Alvarez G."/>
        </authorList>
    </citation>
    <scope>NUCLEOTIDE SEQUENCE [LARGE SCALE GENOMIC DNA]</scope>
    <source>
        <strain evidence="2 3">CH98b_3T</strain>
    </source>
</reference>
<dbReference type="AlphaFoldDB" id="A0A5D4SV56"/>
<dbReference type="Pfam" id="PF15978">
    <property type="entry name" value="TnsD"/>
    <property type="match status" value="1"/>
</dbReference>
<evidence type="ECO:0000313" key="2">
    <source>
        <dbReference type="EMBL" id="TYS67283.1"/>
    </source>
</evidence>
<evidence type="ECO:0000313" key="3">
    <source>
        <dbReference type="Proteomes" id="UP000324517"/>
    </source>
</evidence>
<gene>
    <name evidence="2" type="ORF">FZC75_19595</name>
</gene>
<feature type="domain" description="Transposon Tn7 transposition protein TnsD C-terminal" evidence="1">
    <location>
        <begin position="2"/>
        <end position="162"/>
    </location>
</feature>
<dbReference type="InterPro" id="IPR032750">
    <property type="entry name" value="TnsD_C"/>
</dbReference>